<dbReference type="AlphaFoldDB" id="A0A8J2MZN1"/>
<dbReference type="OrthoDB" id="8044406at2759"/>
<proteinExistence type="predicted"/>
<protein>
    <submittedName>
        <fullName evidence="1">Uncharacterized protein</fullName>
    </submittedName>
</protein>
<keyword evidence="2" id="KW-1185">Reference proteome</keyword>
<accession>A0A8J2MZN1</accession>
<evidence type="ECO:0000313" key="1">
    <source>
        <dbReference type="EMBL" id="CAG5109387.1"/>
    </source>
</evidence>
<comment type="caution">
    <text evidence="1">The sequence shown here is derived from an EMBL/GenBank/DDBJ whole genome shotgun (WGS) entry which is preliminary data.</text>
</comment>
<sequence length="210" mass="24476">LRDNAYKTAQKIQSSQNIAYFKLLRNQVVSELRKSKKLYYETNIDLNKGDSKNMWKTLKKLIGEKKSNKTQVWEVKVGNEIITDGQQISNSMNNYFISSIENIIQLRDNAYKTAQKIQSSQNIAYFKLLRNQVVSELRKSKKLYYETNIDLNKGDSKNMWKTLKKLIGEKKSNKTQVWEVKVGNEIITDGQQISNSMNNYFISSIENIIQ</sequence>
<dbReference type="Proteomes" id="UP000786811">
    <property type="component" value="Unassembled WGS sequence"/>
</dbReference>
<evidence type="ECO:0000313" key="2">
    <source>
        <dbReference type="Proteomes" id="UP000786811"/>
    </source>
</evidence>
<name>A0A8J2MZN1_COTCN</name>
<organism evidence="1 2">
    <name type="scientific">Cotesia congregata</name>
    <name type="common">Parasitoid wasp</name>
    <name type="synonym">Apanteles congregatus</name>
    <dbReference type="NCBI Taxonomy" id="51543"/>
    <lineage>
        <taxon>Eukaryota</taxon>
        <taxon>Metazoa</taxon>
        <taxon>Ecdysozoa</taxon>
        <taxon>Arthropoda</taxon>
        <taxon>Hexapoda</taxon>
        <taxon>Insecta</taxon>
        <taxon>Pterygota</taxon>
        <taxon>Neoptera</taxon>
        <taxon>Endopterygota</taxon>
        <taxon>Hymenoptera</taxon>
        <taxon>Apocrita</taxon>
        <taxon>Ichneumonoidea</taxon>
        <taxon>Braconidae</taxon>
        <taxon>Microgastrinae</taxon>
        <taxon>Cotesia</taxon>
    </lineage>
</organism>
<dbReference type="EMBL" id="CAJNRD030001328">
    <property type="protein sequence ID" value="CAG5109387.1"/>
    <property type="molecule type" value="Genomic_DNA"/>
</dbReference>
<reference evidence="1" key="1">
    <citation type="submission" date="2021-04" db="EMBL/GenBank/DDBJ databases">
        <authorList>
            <person name="Chebbi M.A.C M."/>
        </authorList>
    </citation>
    <scope>NUCLEOTIDE SEQUENCE</scope>
</reference>
<gene>
    <name evidence="1" type="ORF">HICCMSTLAB_LOCUS14023</name>
</gene>
<feature type="non-terminal residue" evidence="1">
    <location>
        <position position="210"/>
    </location>
</feature>
<feature type="non-terminal residue" evidence="1">
    <location>
        <position position="1"/>
    </location>
</feature>